<keyword evidence="1" id="KW-0472">Membrane</keyword>
<gene>
    <name evidence="2" type="ORF">ACFO3J_16725</name>
</gene>
<dbReference type="EMBL" id="JBHSBB010000010">
    <property type="protein sequence ID" value="MFC4033119.1"/>
    <property type="molecule type" value="Genomic_DNA"/>
</dbReference>
<protein>
    <submittedName>
        <fullName evidence="2">Uncharacterized protein</fullName>
    </submittedName>
</protein>
<accession>A0ABV8HS38</accession>
<organism evidence="2 3">
    <name type="scientific">Streptomyces polygonati</name>
    <dbReference type="NCBI Taxonomy" id="1617087"/>
    <lineage>
        <taxon>Bacteria</taxon>
        <taxon>Bacillati</taxon>
        <taxon>Actinomycetota</taxon>
        <taxon>Actinomycetes</taxon>
        <taxon>Kitasatosporales</taxon>
        <taxon>Streptomycetaceae</taxon>
        <taxon>Streptomyces</taxon>
    </lineage>
</organism>
<keyword evidence="1" id="KW-0812">Transmembrane</keyword>
<name>A0ABV8HS38_9ACTN</name>
<sequence length="51" mass="5649">MPLPSPPEQLRPAIEVHVQGMLHLSIDYLPPWLVYLASNAVSALGAWLLSR</sequence>
<keyword evidence="1" id="KW-1133">Transmembrane helix</keyword>
<dbReference type="Proteomes" id="UP001595765">
    <property type="component" value="Unassembled WGS sequence"/>
</dbReference>
<reference evidence="3" key="1">
    <citation type="journal article" date="2019" name="Int. J. Syst. Evol. Microbiol.">
        <title>The Global Catalogue of Microorganisms (GCM) 10K type strain sequencing project: providing services to taxonomists for standard genome sequencing and annotation.</title>
        <authorList>
            <consortium name="The Broad Institute Genomics Platform"/>
            <consortium name="The Broad Institute Genome Sequencing Center for Infectious Disease"/>
            <person name="Wu L."/>
            <person name="Ma J."/>
        </authorList>
    </citation>
    <scope>NUCLEOTIDE SEQUENCE [LARGE SCALE GENOMIC DNA]</scope>
    <source>
        <strain evidence="3">CGMCC 4.7237</strain>
    </source>
</reference>
<keyword evidence="3" id="KW-1185">Reference proteome</keyword>
<comment type="caution">
    <text evidence="2">The sequence shown here is derived from an EMBL/GenBank/DDBJ whole genome shotgun (WGS) entry which is preliminary data.</text>
</comment>
<dbReference type="RefSeq" id="WP_386430166.1">
    <property type="nucleotide sequence ID" value="NZ_JBHSBB010000010.1"/>
</dbReference>
<proteinExistence type="predicted"/>
<evidence type="ECO:0000313" key="2">
    <source>
        <dbReference type="EMBL" id="MFC4033119.1"/>
    </source>
</evidence>
<evidence type="ECO:0000313" key="3">
    <source>
        <dbReference type="Proteomes" id="UP001595765"/>
    </source>
</evidence>
<evidence type="ECO:0000256" key="1">
    <source>
        <dbReference type="SAM" id="Phobius"/>
    </source>
</evidence>
<feature type="transmembrane region" description="Helical" evidence="1">
    <location>
        <begin position="32"/>
        <end position="49"/>
    </location>
</feature>